<evidence type="ECO:0000313" key="4">
    <source>
        <dbReference type="EMBL" id="VFQ77904.1"/>
    </source>
</evidence>
<sequence length="885" mass="102408">MESQQDEDTSHPNSPTTQPKGKKNVRKRGPTYMISFQQKIDSGRLPPPTTHFDEYGRPTGEEVSTFESFLGMLAKTRVEITLRNWKDYAEPRRELLWQHILKKFNVVDPKNKARKTTLKDISDKARKVRADLVRVYLNPLSEKYGKFPGDDYKEITLQIWDEFIRLHQTKEFQALREKNKQNASKHKHPQRAGRGGYRLVKQKIKKEKLAQMQLDLNDPECAISPPSPPRHEIWIRARQDEKGAYLSGETAKIATMISQYEEEYTRGEFVVEGRADILAAALPNPEHPGRVRGEQGKVGWKDYFTRTKSSDAAFSKKEIEGLTKKLKQMEAEREIEREKYKSDFESVRAEMRAELKARDDVLMKLLGQMNGTLQKDDQHVQTSVDNIHMPISKSTIQLENMPPVLLSPHKKMKLAQIDDKVESQASEPMLMRNQSFTIQREKIHPKKATEDLPAFNVAFNVGFENIPPLGVRCKLYLNLPTLRLVARANVFGQGVLLHGKPLNEAQARVCVQEVILGEENTMVPYVTDEVQTLSSSIGTYIAWPKNLIEIEEPSERLLSLQKKMKASKPKAEKIYQKNASQIYPRKIGNQRIKASKPKKETVKATSDISFLPCTWDEHMKTTFQKMVTTQKEPMVHVTSDIMRHEFYFFISIDDLKDFMKMKAFNISILQYWIWVLYDRFELCDKKTYRFLDPAEISSKPHNGKSIVEINNNRIRYVENSIKDDSVECWLAPYNAGSDWMLCAIVPNQALVFCFDLVQDVDVRRKADMKHIINSAFLNLKYQGKAHYVQRGKVHPKWINVKCYVQAKQVEGAYFVMRMMYDIIVRPRVPCIDEIYGNEASPFQMKDINEMKSLFCAHFNSKYDELIGYSEEHVVSVFGQVKNNSK</sequence>
<accession>A0A484LNS3</accession>
<dbReference type="Pfam" id="PF26133">
    <property type="entry name" value="DUF8039"/>
    <property type="match status" value="1"/>
</dbReference>
<dbReference type="Proteomes" id="UP000595140">
    <property type="component" value="Unassembled WGS sequence"/>
</dbReference>
<feature type="coiled-coil region" evidence="1">
    <location>
        <begin position="312"/>
        <end position="339"/>
    </location>
</feature>
<dbReference type="InterPro" id="IPR038765">
    <property type="entry name" value="Papain-like_cys_pep_sf"/>
</dbReference>
<evidence type="ECO:0000256" key="1">
    <source>
        <dbReference type="SAM" id="Coils"/>
    </source>
</evidence>
<name>A0A484LNS3_9ASTE</name>
<dbReference type="SUPFAM" id="SSF54001">
    <property type="entry name" value="Cysteine proteinases"/>
    <property type="match status" value="1"/>
</dbReference>
<dbReference type="EMBL" id="OOIL02001745">
    <property type="protein sequence ID" value="VFQ77904.1"/>
    <property type="molecule type" value="Genomic_DNA"/>
</dbReference>
<evidence type="ECO:0000313" key="5">
    <source>
        <dbReference type="Proteomes" id="UP000595140"/>
    </source>
</evidence>
<feature type="compositionally biased region" description="Basic residues" evidence="2">
    <location>
        <begin position="20"/>
        <end position="29"/>
    </location>
</feature>
<evidence type="ECO:0000256" key="2">
    <source>
        <dbReference type="SAM" id="MobiDB-lite"/>
    </source>
</evidence>
<dbReference type="OrthoDB" id="1435419at2759"/>
<gene>
    <name evidence="4" type="ORF">CCAM_LOCUS19680</name>
</gene>
<dbReference type="AlphaFoldDB" id="A0A484LNS3"/>
<keyword evidence="1" id="KW-0175">Coiled coil</keyword>
<feature type="region of interest" description="Disordered" evidence="2">
    <location>
        <begin position="1"/>
        <end position="31"/>
    </location>
</feature>
<dbReference type="InterPro" id="IPR058352">
    <property type="entry name" value="DUF8039"/>
</dbReference>
<feature type="domain" description="DUF8039" evidence="3">
    <location>
        <begin position="472"/>
        <end position="551"/>
    </location>
</feature>
<keyword evidence="5" id="KW-1185">Reference proteome</keyword>
<proteinExistence type="predicted"/>
<organism evidence="4 5">
    <name type="scientific">Cuscuta campestris</name>
    <dbReference type="NCBI Taxonomy" id="132261"/>
    <lineage>
        <taxon>Eukaryota</taxon>
        <taxon>Viridiplantae</taxon>
        <taxon>Streptophyta</taxon>
        <taxon>Embryophyta</taxon>
        <taxon>Tracheophyta</taxon>
        <taxon>Spermatophyta</taxon>
        <taxon>Magnoliopsida</taxon>
        <taxon>eudicotyledons</taxon>
        <taxon>Gunneridae</taxon>
        <taxon>Pentapetalae</taxon>
        <taxon>asterids</taxon>
        <taxon>lamiids</taxon>
        <taxon>Solanales</taxon>
        <taxon>Convolvulaceae</taxon>
        <taxon>Cuscuteae</taxon>
        <taxon>Cuscuta</taxon>
        <taxon>Cuscuta subgen. Grammica</taxon>
        <taxon>Cuscuta sect. Cleistogrammica</taxon>
    </lineage>
</organism>
<evidence type="ECO:0000259" key="3">
    <source>
        <dbReference type="Pfam" id="PF26133"/>
    </source>
</evidence>
<reference evidence="4 5" key="1">
    <citation type="submission" date="2018-04" db="EMBL/GenBank/DDBJ databases">
        <authorList>
            <person name="Vogel A."/>
        </authorList>
    </citation>
    <scope>NUCLEOTIDE SEQUENCE [LARGE SCALE GENOMIC DNA]</scope>
</reference>
<dbReference type="PANTHER" id="PTHR33018:SF34">
    <property type="entry name" value="OS02G0472350 PROTEIN"/>
    <property type="match status" value="1"/>
</dbReference>
<protein>
    <recommendedName>
        <fullName evidence="3">DUF8039 domain-containing protein</fullName>
    </recommendedName>
</protein>
<dbReference type="PANTHER" id="PTHR33018">
    <property type="entry name" value="OS10G0338966 PROTEIN-RELATED"/>
    <property type="match status" value="1"/>
</dbReference>